<feature type="compositionally biased region" description="Polar residues" evidence="1">
    <location>
        <begin position="445"/>
        <end position="466"/>
    </location>
</feature>
<feature type="compositionally biased region" description="Polar residues" evidence="1">
    <location>
        <begin position="1046"/>
        <end position="1062"/>
    </location>
</feature>
<feature type="compositionally biased region" description="Polar residues" evidence="1">
    <location>
        <begin position="14"/>
        <end position="30"/>
    </location>
</feature>
<accession>A0A0L0USD3</accession>
<evidence type="ECO:0000256" key="1">
    <source>
        <dbReference type="SAM" id="MobiDB-lite"/>
    </source>
</evidence>
<feature type="region of interest" description="Disordered" evidence="1">
    <location>
        <begin position="670"/>
        <end position="867"/>
    </location>
</feature>
<sequence>MHRFMKLKAALDPNRSSTKGSEGINNQPSVNSLPVLELSLPDSKSFRASVILPDLSRRFTLLRTNGELLPIDNFRERLRYQLQTGHITHEDENILMNQYRHQYLTESSSPAPLDYSATIPPTEDPPSFSCSPKKSSTAINVLFSANTSARDAAYIRKTLKMSKDPSTNKSKPQSELTLSKQPLVTVGSPEDKTPKTFSIPLDPHIPILSTQAINPDQSDCMDEWDGEDEVELGPTQMQRLSYAVDRILDSHLHQKPRAVESQPESVVQHSTVSSPLDAEFRVHEELFRALPTNSSLSSPPKASIAPATSQPKSFQEYPNAEDHAQLDSSQQLRSRTLSIDSATSSDETMNSQLYQDSLELLFPDEDGFDDNTSVFDFAPELDDLPNPSPFFDREQSLPFIDFTYDDVVFIQQSLLSFPSQQQPQRLVRSKTKNPAPRVDMPSPTPSHNQTSPLSSRSLQRNPSTTPSLSSLADPHSSLSSQDPMPPMLSPRSSALQQRLNLAKATGIGACQKMRTLRQHPDDIHSPTEFSPNGLHSPFPQLISPSVTDSPDISTFPLTPPTHFVRSPAFGQSYIPSPPTSADLAASEKKEARPRNFNSRSGRPLPTTILFRDVEAQAVAANVALRKTSHHDLDAKRFPTRKKMISTAQIGAPKLLSASAEITGIELERTETDFSRQSSSQRSKGISKGTFKLRLKKKRPSESAASQCDTQYSADEPPKPMKSFGSIPNLREETWAGSSHAGEPTNDPATHLGRPDSRDQLALPTSRKHGHALTSFRKLMDRHRKSASNLPQSGKFEDVPSSPSISFSTSSDLIPSEKAASPSRPRRPRANTKDTECELDQQAGWPSQRGPTTHQQFHRGPAPPGFALGVESEISHTLGEPFAEISTASTSSFDVYPSELSPEVDRWDPSLVHVTGPIEEDGEPIEYESPVSPTRAYEQDTNRGSSKWLSVQGADPYESRSDYASSILDLYGCDSHSPRPISNRSSVSRYSTNFEPSRPASPTSTPGLSQPIEPTTSATSTTGSDRLSSPRPPHNPDEDELMGLVHQLQSSTRFSKFDPNPSSLNLNDHHNSPESFLNQNLPKHPLLVNKFDLDVNAQVDEEEAQVWKQILDC</sequence>
<dbReference type="EMBL" id="AJIL01000285">
    <property type="protein sequence ID" value="KNE89958.1"/>
    <property type="molecule type" value="Genomic_DNA"/>
</dbReference>
<feature type="compositionally biased region" description="Low complexity" evidence="1">
    <location>
        <begin position="467"/>
        <end position="480"/>
    </location>
</feature>
<comment type="caution">
    <text evidence="2">The sequence shown here is derived from an EMBL/GenBank/DDBJ whole genome shotgun (WGS) entry which is preliminary data.</text>
</comment>
<feature type="region of interest" description="Disordered" evidence="1">
    <location>
        <begin position="913"/>
        <end position="958"/>
    </location>
</feature>
<gene>
    <name evidence="2" type="ORF">PSTG_16574</name>
</gene>
<name>A0A0L0USD3_9BASI</name>
<keyword evidence="3" id="KW-1185">Reference proteome</keyword>
<feature type="region of interest" description="Disordered" evidence="1">
    <location>
        <begin position="291"/>
        <end position="316"/>
    </location>
</feature>
<feature type="compositionally biased region" description="Low complexity" evidence="1">
    <location>
        <begin position="799"/>
        <end position="822"/>
    </location>
</feature>
<feature type="region of interest" description="Disordered" evidence="1">
    <location>
        <begin position="971"/>
        <end position="1062"/>
    </location>
</feature>
<evidence type="ECO:0000313" key="2">
    <source>
        <dbReference type="EMBL" id="KNE89958.1"/>
    </source>
</evidence>
<dbReference type="AlphaFoldDB" id="A0A0L0USD3"/>
<feature type="region of interest" description="Disordered" evidence="1">
    <location>
        <begin position="572"/>
        <end position="603"/>
    </location>
</feature>
<feature type="region of interest" description="Disordered" evidence="1">
    <location>
        <begin position="419"/>
        <end position="495"/>
    </location>
</feature>
<reference evidence="3" key="1">
    <citation type="submission" date="2014-03" db="EMBL/GenBank/DDBJ databases">
        <title>The Genome Sequence of Puccinia striiformis f. sp. tritici PST-78.</title>
        <authorList>
            <consortium name="The Broad Institute Genome Sequencing Platform"/>
            <person name="Cuomo C."/>
            <person name="Hulbert S."/>
            <person name="Chen X."/>
            <person name="Walker B."/>
            <person name="Young S.K."/>
            <person name="Zeng Q."/>
            <person name="Gargeya S."/>
            <person name="Fitzgerald M."/>
            <person name="Haas B."/>
            <person name="Abouelleil A."/>
            <person name="Alvarado L."/>
            <person name="Arachchi H.M."/>
            <person name="Berlin A.M."/>
            <person name="Chapman S.B."/>
            <person name="Goldberg J."/>
            <person name="Griggs A."/>
            <person name="Gujja S."/>
            <person name="Hansen M."/>
            <person name="Howarth C."/>
            <person name="Imamovic A."/>
            <person name="Larimer J."/>
            <person name="McCowan C."/>
            <person name="Montmayeur A."/>
            <person name="Murphy C."/>
            <person name="Neiman D."/>
            <person name="Pearson M."/>
            <person name="Priest M."/>
            <person name="Roberts A."/>
            <person name="Saif S."/>
            <person name="Shea T."/>
            <person name="Sisk P."/>
            <person name="Sykes S."/>
            <person name="Wortman J."/>
            <person name="Nusbaum C."/>
            <person name="Birren B."/>
        </authorList>
    </citation>
    <scope>NUCLEOTIDE SEQUENCE [LARGE SCALE GENOMIC DNA]</scope>
    <source>
        <strain evidence="3">race PST-78</strain>
    </source>
</reference>
<feature type="region of interest" description="Disordered" evidence="1">
    <location>
        <begin position="9"/>
        <end position="30"/>
    </location>
</feature>
<dbReference type="STRING" id="1165861.A0A0L0USD3"/>
<feature type="compositionally biased region" description="Polar residues" evidence="1">
    <location>
        <begin position="702"/>
        <end position="712"/>
    </location>
</feature>
<feature type="compositionally biased region" description="Polar residues" evidence="1">
    <location>
        <begin position="291"/>
        <end position="313"/>
    </location>
</feature>
<organism evidence="2 3">
    <name type="scientific">Puccinia striiformis f. sp. tritici PST-78</name>
    <dbReference type="NCBI Taxonomy" id="1165861"/>
    <lineage>
        <taxon>Eukaryota</taxon>
        <taxon>Fungi</taxon>
        <taxon>Dikarya</taxon>
        <taxon>Basidiomycota</taxon>
        <taxon>Pucciniomycotina</taxon>
        <taxon>Pucciniomycetes</taxon>
        <taxon>Pucciniales</taxon>
        <taxon>Pucciniaceae</taxon>
        <taxon>Puccinia</taxon>
    </lineage>
</organism>
<proteinExistence type="predicted"/>
<protein>
    <submittedName>
        <fullName evidence="2">Uncharacterized protein</fullName>
    </submittedName>
</protein>
<feature type="compositionally biased region" description="Polar residues" evidence="1">
    <location>
        <begin position="674"/>
        <end position="683"/>
    </location>
</feature>
<feature type="compositionally biased region" description="Polar residues" evidence="1">
    <location>
        <begin position="979"/>
        <end position="1026"/>
    </location>
</feature>
<dbReference type="Proteomes" id="UP000054564">
    <property type="component" value="Unassembled WGS sequence"/>
</dbReference>
<dbReference type="OrthoDB" id="3259825at2759"/>
<evidence type="ECO:0000313" key="3">
    <source>
        <dbReference type="Proteomes" id="UP000054564"/>
    </source>
</evidence>